<sequence>MGSWAVGNGEKYEEMEQEADEAWAAEEKAIREAPWRKMIREVVTDVLRHELQHNRIHRVPVRLDSNRTDLRRSDSHSPGSTGPGAVSDNETRPDANSTKVTTPDAVRPDTITEAIPPDTISSTRSHSSLTSRTSTISIDARDYIRDELRCVIKEELRRNRKSYRLKIWIVACTDLILDFGHRDENGHYLGFWGRRRHGIADGGGSMVVCAGALAAGAPVGGRK</sequence>
<accession>A0A6A6G3T4</accession>
<reference evidence="3" key="1">
    <citation type="journal article" date="2020" name="Stud. Mycol.">
        <title>101 Dothideomycetes genomes: A test case for predicting lifestyles and emergence of pathogens.</title>
        <authorList>
            <person name="Haridas S."/>
            <person name="Albert R."/>
            <person name="Binder M."/>
            <person name="Bloem J."/>
            <person name="LaButti K."/>
            <person name="Salamov A."/>
            <person name="Andreopoulos B."/>
            <person name="Baker S."/>
            <person name="Barry K."/>
            <person name="Bills G."/>
            <person name="Bluhm B."/>
            <person name="Cannon C."/>
            <person name="Castanera R."/>
            <person name="Culley D."/>
            <person name="Daum C."/>
            <person name="Ezra D."/>
            <person name="Gonzalez J."/>
            <person name="Henrissat B."/>
            <person name="Kuo A."/>
            <person name="Liang C."/>
            <person name="Lipzen A."/>
            <person name="Lutzoni F."/>
            <person name="Magnuson J."/>
            <person name="Mondo S."/>
            <person name="Nolan M."/>
            <person name="Ohm R."/>
            <person name="Pangilinan J."/>
            <person name="Park H.-J."/>
            <person name="Ramirez L."/>
            <person name="Alfaro M."/>
            <person name="Sun H."/>
            <person name="Tritt A."/>
            <person name="Yoshinaga Y."/>
            <person name="Zwiers L.-H."/>
            <person name="Turgeon B."/>
            <person name="Goodwin S."/>
            <person name="Spatafora J."/>
            <person name="Crous P."/>
            <person name="Grigoriev I."/>
        </authorList>
    </citation>
    <scope>NUCLEOTIDE SEQUENCE [LARGE SCALE GENOMIC DNA]</scope>
    <source>
        <strain evidence="3">CECT 20119</strain>
    </source>
</reference>
<evidence type="ECO:0000313" key="3">
    <source>
        <dbReference type="Proteomes" id="UP000799538"/>
    </source>
</evidence>
<dbReference type="EMBL" id="ML992513">
    <property type="protein sequence ID" value="KAF2220274.1"/>
    <property type="molecule type" value="Genomic_DNA"/>
</dbReference>
<gene>
    <name evidence="2" type="ORF">BDZ85DRAFT_267463</name>
</gene>
<dbReference type="Proteomes" id="UP000799538">
    <property type="component" value="Unassembled WGS sequence"/>
</dbReference>
<evidence type="ECO:0000256" key="1">
    <source>
        <dbReference type="SAM" id="MobiDB-lite"/>
    </source>
</evidence>
<feature type="compositionally biased region" description="Basic and acidic residues" evidence="1">
    <location>
        <begin position="64"/>
        <end position="75"/>
    </location>
</feature>
<proteinExistence type="predicted"/>
<protein>
    <submittedName>
        <fullName evidence="2">Uncharacterized protein</fullName>
    </submittedName>
</protein>
<organism evidence="2 3">
    <name type="scientific">Elsinoe ampelina</name>
    <dbReference type="NCBI Taxonomy" id="302913"/>
    <lineage>
        <taxon>Eukaryota</taxon>
        <taxon>Fungi</taxon>
        <taxon>Dikarya</taxon>
        <taxon>Ascomycota</taxon>
        <taxon>Pezizomycotina</taxon>
        <taxon>Dothideomycetes</taxon>
        <taxon>Dothideomycetidae</taxon>
        <taxon>Myriangiales</taxon>
        <taxon>Elsinoaceae</taxon>
        <taxon>Elsinoe</taxon>
    </lineage>
</organism>
<name>A0A6A6G3T4_9PEZI</name>
<dbReference type="AlphaFoldDB" id="A0A6A6G3T4"/>
<dbReference type="OrthoDB" id="10520433at2759"/>
<keyword evidence="3" id="KW-1185">Reference proteome</keyword>
<evidence type="ECO:0000313" key="2">
    <source>
        <dbReference type="EMBL" id="KAF2220274.1"/>
    </source>
</evidence>
<feature type="region of interest" description="Disordered" evidence="1">
    <location>
        <begin position="62"/>
        <end position="132"/>
    </location>
</feature>
<feature type="compositionally biased region" description="Low complexity" evidence="1">
    <location>
        <begin position="119"/>
        <end position="132"/>
    </location>
</feature>